<reference evidence="2 3" key="1">
    <citation type="journal article" date="2021" name="BMC Genomics">
        <title>Datura genome reveals duplications of psychoactive alkaloid biosynthetic genes and high mutation rate following tissue culture.</title>
        <authorList>
            <person name="Rajewski A."/>
            <person name="Carter-House D."/>
            <person name="Stajich J."/>
            <person name="Litt A."/>
        </authorList>
    </citation>
    <scope>NUCLEOTIDE SEQUENCE [LARGE SCALE GENOMIC DNA]</scope>
    <source>
        <strain evidence="2">AR-01</strain>
    </source>
</reference>
<accession>A0ABS8TBL1</accession>
<sequence length="300" mass="34592">MLIANNLKEWSITSHAFKVASEMLEKFAKTNRAWYNIESKTKIVNHSREVPAELQRRNMERDQDMDQIKAKMELITKHLSIMNAHNVQAVNMQRETYRYGNFYPDYDEKVDFVNHHIEDFQACTPVSNSGNCSAISGIKVRTIMIGQVTMEESKAIKEIRDHHQTLKDDQCIAIETRRGRTTFKQQTLETRSTAEENNPRPMEIREQGRAFFYLHTKRRNVPAGQGIATRDVPQEKRREEHDAVPQHHSEDHNAPLDRHSDSSNTIMVHSPGLRITEESGSKEGSQAKKDVGEAERAVEK</sequence>
<feature type="region of interest" description="Disordered" evidence="1">
    <location>
        <begin position="222"/>
        <end position="300"/>
    </location>
</feature>
<feature type="compositionally biased region" description="Basic and acidic residues" evidence="1">
    <location>
        <begin position="192"/>
        <end position="203"/>
    </location>
</feature>
<feature type="compositionally biased region" description="Basic and acidic residues" evidence="1">
    <location>
        <begin position="232"/>
        <end position="261"/>
    </location>
</feature>
<keyword evidence="3" id="KW-1185">Reference proteome</keyword>
<evidence type="ECO:0000313" key="2">
    <source>
        <dbReference type="EMBL" id="MCD7468832.1"/>
    </source>
</evidence>
<feature type="compositionally biased region" description="Basic and acidic residues" evidence="1">
    <location>
        <begin position="275"/>
        <end position="300"/>
    </location>
</feature>
<proteinExistence type="predicted"/>
<name>A0ABS8TBL1_DATST</name>
<organism evidence="2 3">
    <name type="scientific">Datura stramonium</name>
    <name type="common">Jimsonweed</name>
    <name type="synonym">Common thornapple</name>
    <dbReference type="NCBI Taxonomy" id="4076"/>
    <lineage>
        <taxon>Eukaryota</taxon>
        <taxon>Viridiplantae</taxon>
        <taxon>Streptophyta</taxon>
        <taxon>Embryophyta</taxon>
        <taxon>Tracheophyta</taxon>
        <taxon>Spermatophyta</taxon>
        <taxon>Magnoliopsida</taxon>
        <taxon>eudicotyledons</taxon>
        <taxon>Gunneridae</taxon>
        <taxon>Pentapetalae</taxon>
        <taxon>asterids</taxon>
        <taxon>lamiids</taxon>
        <taxon>Solanales</taxon>
        <taxon>Solanaceae</taxon>
        <taxon>Solanoideae</taxon>
        <taxon>Datureae</taxon>
        <taxon>Datura</taxon>
    </lineage>
</organism>
<dbReference type="Proteomes" id="UP000823775">
    <property type="component" value="Unassembled WGS sequence"/>
</dbReference>
<dbReference type="EMBL" id="JACEIK010001376">
    <property type="protein sequence ID" value="MCD7468832.1"/>
    <property type="molecule type" value="Genomic_DNA"/>
</dbReference>
<evidence type="ECO:0000313" key="3">
    <source>
        <dbReference type="Proteomes" id="UP000823775"/>
    </source>
</evidence>
<gene>
    <name evidence="2" type="ORF">HAX54_007330</name>
</gene>
<feature type="region of interest" description="Disordered" evidence="1">
    <location>
        <begin position="183"/>
        <end position="203"/>
    </location>
</feature>
<protein>
    <submittedName>
        <fullName evidence="2">Uncharacterized protein</fullName>
    </submittedName>
</protein>
<evidence type="ECO:0000256" key="1">
    <source>
        <dbReference type="SAM" id="MobiDB-lite"/>
    </source>
</evidence>
<comment type="caution">
    <text evidence="2">The sequence shown here is derived from an EMBL/GenBank/DDBJ whole genome shotgun (WGS) entry which is preliminary data.</text>
</comment>